<comment type="caution">
    <text evidence="1">The sequence shown here is derived from an EMBL/GenBank/DDBJ whole genome shotgun (WGS) entry which is preliminary data.</text>
</comment>
<evidence type="ECO:0008006" key="3">
    <source>
        <dbReference type="Google" id="ProtNLM"/>
    </source>
</evidence>
<sequence length="102" mass="10592">MVDTFRPGGPPPRLGAVRVLPADDGVRVAVDLDRPAEAGQTFAVQISEDGGGTWQTVGVSLDRPPFHLPQPGPAARGELLVKVIATNGVSTSEAVSAPTRLR</sequence>
<accession>A0ABP7YTV8</accession>
<gene>
    <name evidence="1" type="ORF">GCM10022416_27490</name>
</gene>
<dbReference type="SUPFAM" id="SSF110296">
    <property type="entry name" value="Oligoxyloglucan reducing end-specific cellobiohydrolase"/>
    <property type="match status" value="1"/>
</dbReference>
<name>A0ABP7YTV8_9ACTN</name>
<evidence type="ECO:0000313" key="1">
    <source>
        <dbReference type="EMBL" id="GAA4140414.1"/>
    </source>
</evidence>
<protein>
    <recommendedName>
        <fullName evidence="3">Exo-alpha-sialidase</fullName>
    </recommendedName>
</protein>
<keyword evidence="2" id="KW-1185">Reference proteome</keyword>
<dbReference type="RefSeq" id="WP_345021256.1">
    <property type="nucleotide sequence ID" value="NZ_BAABDO010000033.1"/>
</dbReference>
<dbReference type="Proteomes" id="UP001500266">
    <property type="component" value="Unassembled WGS sequence"/>
</dbReference>
<dbReference type="EMBL" id="BAABDO010000033">
    <property type="protein sequence ID" value="GAA4140414.1"/>
    <property type="molecule type" value="Genomic_DNA"/>
</dbReference>
<reference evidence="2" key="1">
    <citation type="journal article" date="2019" name="Int. J. Syst. Evol. Microbiol.">
        <title>The Global Catalogue of Microorganisms (GCM) 10K type strain sequencing project: providing services to taxonomists for standard genome sequencing and annotation.</title>
        <authorList>
            <consortium name="The Broad Institute Genomics Platform"/>
            <consortium name="The Broad Institute Genome Sequencing Center for Infectious Disease"/>
            <person name="Wu L."/>
            <person name="Ma J."/>
        </authorList>
    </citation>
    <scope>NUCLEOTIDE SEQUENCE [LARGE SCALE GENOMIC DNA]</scope>
    <source>
        <strain evidence="2">JCM 17316</strain>
    </source>
</reference>
<proteinExistence type="predicted"/>
<organism evidence="1 2">
    <name type="scientific">Actinomadura keratinilytica</name>
    <dbReference type="NCBI Taxonomy" id="547461"/>
    <lineage>
        <taxon>Bacteria</taxon>
        <taxon>Bacillati</taxon>
        <taxon>Actinomycetota</taxon>
        <taxon>Actinomycetes</taxon>
        <taxon>Streptosporangiales</taxon>
        <taxon>Thermomonosporaceae</taxon>
        <taxon>Actinomadura</taxon>
    </lineage>
</organism>
<evidence type="ECO:0000313" key="2">
    <source>
        <dbReference type="Proteomes" id="UP001500266"/>
    </source>
</evidence>